<feature type="transmembrane region" description="Helical" evidence="1">
    <location>
        <begin position="31"/>
        <end position="54"/>
    </location>
</feature>
<dbReference type="PANTHER" id="PTHR21679">
    <property type="entry name" value="DOMAIN OF UNKNOWN FUNCTION DB DOMAIN-CONTAINING PROTEIN-RELATED"/>
    <property type="match status" value="1"/>
</dbReference>
<keyword evidence="2" id="KW-1185">Reference proteome</keyword>
<sequence>MRHMESERNFSTLTPSFIRSLQRISTTSSIALLRLYALTISSSYFSSTIAYYLFSKYSIGSCCVTQIDPKCLTRSCIKWITKHCPERRLALNKNDVDKRRAPSNEIAKCGTVERNYQPCTSKSIANKLFKACCDLYVPEECHFMCTYETDQSKTRNMHYRNHPSLHLEA</sequence>
<protein>
    <submittedName>
        <fullName evidence="3">DB domain-containing protein</fullName>
    </submittedName>
</protein>
<dbReference type="AlphaFoldDB" id="A0A1I7WLL8"/>
<dbReference type="Proteomes" id="UP000095283">
    <property type="component" value="Unplaced"/>
</dbReference>
<organism evidence="2 3">
    <name type="scientific">Heterorhabditis bacteriophora</name>
    <name type="common">Entomopathogenic nematode worm</name>
    <dbReference type="NCBI Taxonomy" id="37862"/>
    <lineage>
        <taxon>Eukaryota</taxon>
        <taxon>Metazoa</taxon>
        <taxon>Ecdysozoa</taxon>
        <taxon>Nematoda</taxon>
        <taxon>Chromadorea</taxon>
        <taxon>Rhabditida</taxon>
        <taxon>Rhabditina</taxon>
        <taxon>Rhabditomorpha</taxon>
        <taxon>Strongyloidea</taxon>
        <taxon>Heterorhabditidae</taxon>
        <taxon>Heterorhabditis</taxon>
    </lineage>
</organism>
<name>A0A1I7WLL8_HETBA</name>
<keyword evidence="1" id="KW-0472">Membrane</keyword>
<keyword evidence="1" id="KW-1133">Transmembrane helix</keyword>
<keyword evidence="1" id="KW-0812">Transmembrane</keyword>
<evidence type="ECO:0000256" key="1">
    <source>
        <dbReference type="SAM" id="Phobius"/>
    </source>
</evidence>
<accession>A0A1I7WLL8</accession>
<dbReference type="PANTHER" id="PTHR21679:SF1">
    <property type="entry name" value="DOMAIN OF UNKNOWN FUNCTION DB DOMAIN-CONTAINING PROTEIN"/>
    <property type="match status" value="1"/>
</dbReference>
<dbReference type="WBParaSite" id="Hba_06024">
    <property type="protein sequence ID" value="Hba_06024"/>
    <property type="gene ID" value="Hba_06024"/>
</dbReference>
<evidence type="ECO:0000313" key="2">
    <source>
        <dbReference type="Proteomes" id="UP000095283"/>
    </source>
</evidence>
<proteinExistence type="predicted"/>
<evidence type="ECO:0000313" key="3">
    <source>
        <dbReference type="WBParaSite" id="Hba_06024"/>
    </source>
</evidence>
<reference evidence="3" key="1">
    <citation type="submission" date="2016-11" db="UniProtKB">
        <authorList>
            <consortium name="WormBaseParasite"/>
        </authorList>
    </citation>
    <scope>IDENTIFICATION</scope>
</reference>